<proteinExistence type="predicted"/>
<dbReference type="Proteomes" id="UP000789405">
    <property type="component" value="Unassembled WGS sequence"/>
</dbReference>
<comment type="caution">
    <text evidence="1">The sequence shown here is derived from an EMBL/GenBank/DDBJ whole genome shotgun (WGS) entry which is preliminary data.</text>
</comment>
<dbReference type="EMBL" id="CAJVPY010063348">
    <property type="protein sequence ID" value="CAG8823356.1"/>
    <property type="molecule type" value="Genomic_DNA"/>
</dbReference>
<accession>A0A9N9PJS7</accession>
<dbReference type="AlphaFoldDB" id="A0A9N9PJS7"/>
<reference evidence="1" key="1">
    <citation type="submission" date="2021-06" db="EMBL/GenBank/DDBJ databases">
        <authorList>
            <person name="Kallberg Y."/>
            <person name="Tangrot J."/>
            <person name="Rosling A."/>
        </authorList>
    </citation>
    <scope>NUCLEOTIDE SEQUENCE</scope>
    <source>
        <strain evidence="1">MA453B</strain>
    </source>
</reference>
<gene>
    <name evidence="1" type="ORF">DERYTH_LOCUS27484</name>
</gene>
<evidence type="ECO:0000313" key="2">
    <source>
        <dbReference type="Proteomes" id="UP000789405"/>
    </source>
</evidence>
<keyword evidence="2" id="KW-1185">Reference proteome</keyword>
<protein>
    <submittedName>
        <fullName evidence="1">26043_t:CDS:1</fullName>
    </submittedName>
</protein>
<evidence type="ECO:0000313" key="1">
    <source>
        <dbReference type="EMBL" id="CAG8823356.1"/>
    </source>
</evidence>
<name>A0A9N9PJS7_9GLOM</name>
<sequence length="42" mass="4771">PRAPQKLVVGVLKKPILNNGIYTYKFVTDKWSYGLYTGNLTI</sequence>
<feature type="non-terminal residue" evidence="1">
    <location>
        <position position="1"/>
    </location>
</feature>
<feature type="non-terminal residue" evidence="1">
    <location>
        <position position="42"/>
    </location>
</feature>
<organism evidence="1 2">
    <name type="scientific">Dentiscutata erythropus</name>
    <dbReference type="NCBI Taxonomy" id="1348616"/>
    <lineage>
        <taxon>Eukaryota</taxon>
        <taxon>Fungi</taxon>
        <taxon>Fungi incertae sedis</taxon>
        <taxon>Mucoromycota</taxon>
        <taxon>Glomeromycotina</taxon>
        <taxon>Glomeromycetes</taxon>
        <taxon>Diversisporales</taxon>
        <taxon>Gigasporaceae</taxon>
        <taxon>Dentiscutata</taxon>
    </lineage>
</organism>